<keyword evidence="9" id="KW-0121">Carboxypeptidase</keyword>
<dbReference type="Gene3D" id="1.10.3810.10">
    <property type="entry name" value="Biosynthetic peptidoglycan transglycosylase-like"/>
    <property type="match status" value="1"/>
</dbReference>
<dbReference type="Pfam" id="PF00905">
    <property type="entry name" value="Transpeptidase"/>
    <property type="match status" value="1"/>
</dbReference>
<evidence type="ECO:0000256" key="23">
    <source>
        <dbReference type="ARBA" id="ARBA00034000"/>
    </source>
</evidence>
<sequence length="798" mass="89216">MPWVKSLLVVLLALIATAFGVIATTAALAWQKLPELDQILDYQPKIPLRVYSAEGEPLAEFGEERRVVLNVHVVPEHLKLAILAAEDERFYEHPGVDVVGIARAALVNFVRGGRAQGASTITMQVARNFYLSREKTFNRKFYEILLAFKIERELTKDQILELYLNQIYLGQRAYGFAAAARTYFGKPVQELSLAEAALLAGLPKAPSLLNPLRNPEASKRRREYVLSRMLDAGFIDQAQYETARAEPIVLVQDRSRRDPAAINDNGTGQYVAEMARLFALERFGEAAYTAGIRIFTTIRIEDQRAAEAAVRHGLLAYDRRHGYRGPEGWIAPEAITEEDWDALDAQLSGFPDLPDALAAVVVEANERKLVVWRHGQTIEFTGKALDFVRSNIGTKIPEAKRLRPGAIVRIRALPEGRWELTQIPEAQAALISIDADTGAVRALVGGYDFSLTKFNHATQGQRQPGSSFKPFIYSAALEKGWGPGSWVEDEPISFSAEVTGSKDWEPKNYDNRYEGWMRLRDAVAKSKNVVAVRVLNDITTGYAQQWLTRFGLDPAKHPPYLAMALGSGSATPWEMARAYAVFANGGYLVEPYFIQEIRDAQGNLLLRVQPKVAARDAPRVLSERNAWLMDSLLRSVVERGTATAARKLKRSDLAGKTGTTNNQVDTWFAGYQPKIVAVSWLGFSQPRSLGRAETGGRAALPIWIEYMETALRGQPEVKRPMPEGISTVLLGDVPEYHYSEFPPPEPYPPMPEFPEFLYEHPAANDTSEDPLYDLIRQRRLPQPVEPRHAPILERPFLN</sequence>
<evidence type="ECO:0000256" key="6">
    <source>
        <dbReference type="ARBA" id="ARBA00018638"/>
    </source>
</evidence>
<keyword evidence="8" id="KW-0997">Cell inner membrane</keyword>
<keyword evidence="14" id="KW-0378">Hydrolase</keyword>
<evidence type="ECO:0000256" key="1">
    <source>
        <dbReference type="ARBA" id="ARBA00004249"/>
    </source>
</evidence>
<comment type="subcellular location">
    <subcellularLocation>
        <location evidence="1">Cell inner membrane</location>
        <topology evidence="1">Single-pass type II membrane protein</topology>
    </subcellularLocation>
</comment>
<keyword evidence="15" id="KW-0133">Cell shape</keyword>
<dbReference type="InterPro" id="IPR001264">
    <property type="entry name" value="Glyco_trans_51"/>
</dbReference>
<feature type="domain" description="Penicillin-binding protein OB-like" evidence="28">
    <location>
        <begin position="323"/>
        <end position="426"/>
    </location>
</feature>
<gene>
    <name evidence="29" type="ORF">GV368_08455</name>
</gene>
<comment type="similarity">
    <text evidence="4">In the N-terminal section; belongs to the glycosyltransferase 51 family.</text>
</comment>
<evidence type="ECO:0000256" key="11">
    <source>
        <dbReference type="ARBA" id="ARBA00022676"/>
    </source>
</evidence>
<dbReference type="InterPro" id="IPR012340">
    <property type="entry name" value="NA-bd_OB-fold"/>
</dbReference>
<evidence type="ECO:0000256" key="13">
    <source>
        <dbReference type="ARBA" id="ARBA00022692"/>
    </source>
</evidence>
<dbReference type="EMBL" id="JAAAUB010000012">
    <property type="protein sequence ID" value="NMH17126.1"/>
    <property type="molecule type" value="Genomic_DNA"/>
</dbReference>
<evidence type="ECO:0000256" key="19">
    <source>
        <dbReference type="ARBA" id="ARBA00023136"/>
    </source>
</evidence>
<dbReference type="SUPFAM" id="SSF56601">
    <property type="entry name" value="beta-lactamase/transpeptidase-like"/>
    <property type="match status" value="1"/>
</dbReference>
<keyword evidence="17" id="KW-0573">Peptidoglycan synthesis</keyword>
<dbReference type="PANTHER" id="PTHR32282:SF27">
    <property type="entry name" value="PENICILLIN-BINDING PROTEIN 1A"/>
    <property type="match status" value="1"/>
</dbReference>
<dbReference type="InterPro" id="IPR036950">
    <property type="entry name" value="PBP_transglycosylase"/>
</dbReference>
<dbReference type="InterPro" id="IPR012338">
    <property type="entry name" value="Beta-lactam/transpept-like"/>
</dbReference>
<evidence type="ECO:0000256" key="24">
    <source>
        <dbReference type="ARBA" id="ARBA00044770"/>
    </source>
</evidence>
<reference evidence="29 30" key="1">
    <citation type="journal article" date="2020" name="Curr. Microbiol.">
        <title>Tepidiphilus baoligensis sp. nov., a Novel Bacterium of the Family Hydrogenophilaceae Isolated from an Oil Reservoir.</title>
        <authorList>
            <person name="Zhang X."/>
            <person name="Wang G."/>
            <person name="Ma X."/>
            <person name="Yu J."/>
            <person name="You J."/>
            <person name="Xue Y."/>
            <person name="Ma Y."/>
        </authorList>
    </citation>
    <scope>NUCLEOTIDE SEQUENCE [LARGE SCALE GENOMIC DNA]</scope>
    <source>
        <strain evidence="29 30">B18-69</strain>
    </source>
</reference>
<dbReference type="InterPro" id="IPR031376">
    <property type="entry name" value="PCB_OB"/>
</dbReference>
<evidence type="ECO:0000256" key="10">
    <source>
        <dbReference type="ARBA" id="ARBA00022670"/>
    </source>
</evidence>
<protein>
    <recommendedName>
        <fullName evidence="6">Penicillin-binding protein 1A</fullName>
        <ecNumber evidence="24">2.4.99.28</ecNumber>
        <ecNumber evidence="5">3.4.16.4</ecNumber>
    </recommendedName>
</protein>
<evidence type="ECO:0000259" key="26">
    <source>
        <dbReference type="Pfam" id="PF00905"/>
    </source>
</evidence>
<keyword evidence="18" id="KW-1133">Transmembrane helix</keyword>
<evidence type="ECO:0000256" key="7">
    <source>
        <dbReference type="ARBA" id="ARBA00022475"/>
    </source>
</evidence>
<organism evidence="29 30">
    <name type="scientific">Tepidiphilus baoligensis</name>
    <dbReference type="NCBI Taxonomy" id="2698687"/>
    <lineage>
        <taxon>Bacteria</taxon>
        <taxon>Pseudomonadati</taxon>
        <taxon>Pseudomonadota</taxon>
        <taxon>Hydrogenophilia</taxon>
        <taxon>Hydrogenophilales</taxon>
        <taxon>Hydrogenophilaceae</taxon>
        <taxon>Tepidiphilus</taxon>
    </lineage>
</organism>
<evidence type="ECO:0000256" key="16">
    <source>
        <dbReference type="ARBA" id="ARBA00022968"/>
    </source>
</evidence>
<evidence type="ECO:0000256" key="14">
    <source>
        <dbReference type="ARBA" id="ARBA00022801"/>
    </source>
</evidence>
<evidence type="ECO:0000256" key="4">
    <source>
        <dbReference type="ARBA" id="ARBA00007739"/>
    </source>
</evidence>
<evidence type="ECO:0000256" key="20">
    <source>
        <dbReference type="ARBA" id="ARBA00023251"/>
    </source>
</evidence>
<keyword evidence="30" id="KW-1185">Reference proteome</keyword>
<dbReference type="Gene3D" id="3.40.710.10">
    <property type="entry name" value="DD-peptidase/beta-lactamase superfamily"/>
    <property type="match status" value="2"/>
</dbReference>
<keyword evidence="16" id="KW-0735">Signal-anchor</keyword>
<evidence type="ECO:0000256" key="17">
    <source>
        <dbReference type="ARBA" id="ARBA00022984"/>
    </source>
</evidence>
<evidence type="ECO:0000256" key="15">
    <source>
        <dbReference type="ARBA" id="ARBA00022960"/>
    </source>
</evidence>
<dbReference type="InterPro" id="IPR001460">
    <property type="entry name" value="PCN-bd_Tpept"/>
</dbReference>
<evidence type="ECO:0000259" key="28">
    <source>
        <dbReference type="Pfam" id="PF17092"/>
    </source>
</evidence>
<dbReference type="SUPFAM" id="SSF53955">
    <property type="entry name" value="Lysozyme-like"/>
    <property type="match status" value="1"/>
</dbReference>
<evidence type="ECO:0000256" key="2">
    <source>
        <dbReference type="ARBA" id="ARBA00004752"/>
    </source>
</evidence>
<evidence type="ECO:0000313" key="29">
    <source>
        <dbReference type="EMBL" id="NMH17126.1"/>
    </source>
</evidence>
<dbReference type="EC" id="3.4.16.4" evidence="5"/>
<comment type="caution">
    <text evidence="29">The sequence shown here is derived from an EMBL/GenBank/DDBJ whole genome shotgun (WGS) entry which is preliminary data.</text>
</comment>
<dbReference type="PANTHER" id="PTHR32282">
    <property type="entry name" value="BINDING PROTEIN TRANSPEPTIDASE, PUTATIVE-RELATED"/>
    <property type="match status" value="1"/>
</dbReference>
<proteinExistence type="inferred from homology"/>
<dbReference type="InterPro" id="IPR050396">
    <property type="entry name" value="Glycosyltr_51/Transpeptidase"/>
</dbReference>
<keyword evidence="11" id="KW-0328">Glycosyltransferase</keyword>
<feature type="domain" description="Penicillin-binding protein transpeptidase" evidence="26">
    <location>
        <begin position="433"/>
        <end position="674"/>
    </location>
</feature>
<dbReference type="Pfam" id="PF00912">
    <property type="entry name" value="Transgly"/>
    <property type="match status" value="1"/>
</dbReference>
<keyword evidence="21" id="KW-0511">Multifunctional enzyme</keyword>
<dbReference type="Gene3D" id="2.40.50.140">
    <property type="entry name" value="Nucleic acid-binding proteins"/>
    <property type="match status" value="1"/>
</dbReference>
<evidence type="ECO:0000259" key="27">
    <source>
        <dbReference type="Pfam" id="PF00912"/>
    </source>
</evidence>
<evidence type="ECO:0000256" key="25">
    <source>
        <dbReference type="ARBA" id="ARBA00049902"/>
    </source>
</evidence>
<keyword evidence="22" id="KW-0961">Cell wall biogenesis/degradation</keyword>
<evidence type="ECO:0000313" key="30">
    <source>
        <dbReference type="Proteomes" id="UP000669605"/>
    </source>
</evidence>
<evidence type="ECO:0000256" key="3">
    <source>
        <dbReference type="ARBA" id="ARBA00007090"/>
    </source>
</evidence>
<evidence type="ECO:0000256" key="9">
    <source>
        <dbReference type="ARBA" id="ARBA00022645"/>
    </source>
</evidence>
<comment type="pathway">
    <text evidence="2">Cell wall biogenesis; peptidoglycan biosynthesis.</text>
</comment>
<comment type="catalytic activity">
    <reaction evidence="25">
        <text>[GlcNAc-(1-&gt;4)-Mur2Ac(oyl-L-Ala-gamma-D-Glu-L-Lys-D-Ala-D-Ala)](n)-di-trans,octa-cis-undecaprenyl diphosphate + beta-D-GlcNAc-(1-&gt;4)-Mur2Ac(oyl-L-Ala-gamma-D-Glu-L-Lys-D-Ala-D-Ala)-di-trans,octa-cis-undecaprenyl diphosphate = [GlcNAc-(1-&gt;4)-Mur2Ac(oyl-L-Ala-gamma-D-Glu-L-Lys-D-Ala-D-Ala)](n+1)-di-trans,octa-cis-undecaprenyl diphosphate + di-trans,octa-cis-undecaprenyl diphosphate + H(+)</text>
        <dbReference type="Rhea" id="RHEA:23708"/>
        <dbReference type="Rhea" id="RHEA-COMP:9602"/>
        <dbReference type="Rhea" id="RHEA-COMP:9603"/>
        <dbReference type="ChEBI" id="CHEBI:15378"/>
        <dbReference type="ChEBI" id="CHEBI:58405"/>
        <dbReference type="ChEBI" id="CHEBI:60033"/>
        <dbReference type="ChEBI" id="CHEBI:78435"/>
        <dbReference type="EC" id="2.4.99.28"/>
    </reaction>
</comment>
<feature type="domain" description="Glycosyl transferase family 51" evidence="27">
    <location>
        <begin position="55"/>
        <end position="229"/>
    </location>
</feature>
<evidence type="ECO:0000256" key="22">
    <source>
        <dbReference type="ARBA" id="ARBA00023316"/>
    </source>
</evidence>
<keyword evidence="12" id="KW-0808">Transferase</keyword>
<dbReference type="Proteomes" id="UP000669605">
    <property type="component" value="Unassembled WGS sequence"/>
</dbReference>
<dbReference type="NCBIfam" id="TIGR02074">
    <property type="entry name" value="PBP_1a_fam"/>
    <property type="match status" value="1"/>
</dbReference>
<evidence type="ECO:0000256" key="18">
    <source>
        <dbReference type="ARBA" id="ARBA00022989"/>
    </source>
</evidence>
<keyword evidence="20" id="KW-0046">Antibiotic resistance</keyword>
<keyword evidence="19" id="KW-0472">Membrane</keyword>
<dbReference type="RefSeq" id="WP_169116245.1">
    <property type="nucleotide sequence ID" value="NZ_JBHSGH010000015.1"/>
</dbReference>
<name>A0ABX1QNW8_9PROT</name>
<dbReference type="EC" id="2.4.99.28" evidence="24"/>
<comment type="catalytic activity">
    <reaction evidence="23">
        <text>Preferential cleavage: (Ac)2-L-Lys-D-Ala-|-D-Ala. Also transpeptidation of peptidyl-alanyl moieties that are N-acyl substituents of D-alanine.</text>
        <dbReference type="EC" id="3.4.16.4"/>
    </reaction>
</comment>
<dbReference type="Pfam" id="PF17092">
    <property type="entry name" value="PCB_OB"/>
    <property type="match status" value="1"/>
</dbReference>
<evidence type="ECO:0000256" key="21">
    <source>
        <dbReference type="ARBA" id="ARBA00023268"/>
    </source>
</evidence>
<evidence type="ECO:0000256" key="8">
    <source>
        <dbReference type="ARBA" id="ARBA00022519"/>
    </source>
</evidence>
<accession>A0ABX1QNW8</accession>
<keyword evidence="7" id="KW-1003">Cell membrane</keyword>
<evidence type="ECO:0000256" key="12">
    <source>
        <dbReference type="ARBA" id="ARBA00022679"/>
    </source>
</evidence>
<keyword evidence="13" id="KW-0812">Transmembrane</keyword>
<comment type="similarity">
    <text evidence="3">In the C-terminal section; belongs to the transpeptidase family.</text>
</comment>
<dbReference type="InterPro" id="IPR023346">
    <property type="entry name" value="Lysozyme-like_dom_sf"/>
</dbReference>
<evidence type="ECO:0000256" key="5">
    <source>
        <dbReference type="ARBA" id="ARBA00012448"/>
    </source>
</evidence>
<keyword evidence="10" id="KW-0645">Protease</keyword>